<gene>
    <name evidence="2" type="ORF">QE152_g11185</name>
</gene>
<dbReference type="GO" id="GO:0006281">
    <property type="term" value="P:DNA repair"/>
    <property type="evidence" value="ECO:0007669"/>
    <property type="project" value="UniProtKB-ARBA"/>
</dbReference>
<dbReference type="PANTHER" id="PTHR39953:SF1">
    <property type="entry name" value="RE54151P"/>
    <property type="match status" value="1"/>
</dbReference>
<keyword evidence="3" id="KW-1185">Reference proteome</keyword>
<evidence type="ECO:0000259" key="1">
    <source>
        <dbReference type="Pfam" id="PF09588"/>
    </source>
</evidence>
<dbReference type="InterPro" id="IPR011604">
    <property type="entry name" value="PDDEXK-like_dom_sf"/>
</dbReference>
<sequence>MKETLNTDVIKSIEEATRNQNKSSLWYEMRYGRITASKALWYEMRYGRITASKAHEVSVCQTADGSLVAAIMGAKIPDTAAMKRGRRLELLVRKTVSNKLKKKFTPCGLFISQEFPMLAASPDGVCSDAVIEIKCPTSEKTKKNYIKDGQISIKCKAQVQLQMYASGMKKCYFCVADANYEESGNVDIIEITYDPDYVKSLINKLRSVWKCRHY</sequence>
<dbReference type="InterPro" id="IPR011335">
    <property type="entry name" value="Restrct_endonuc-II-like"/>
</dbReference>
<accession>A0AAW1LRG0</accession>
<evidence type="ECO:0000313" key="2">
    <source>
        <dbReference type="EMBL" id="KAK9736906.1"/>
    </source>
</evidence>
<comment type="caution">
    <text evidence="2">The sequence shown here is derived from an EMBL/GenBank/DDBJ whole genome shotgun (WGS) entry which is preliminary data.</text>
</comment>
<dbReference type="Gene3D" id="3.90.320.10">
    <property type="match status" value="1"/>
</dbReference>
<name>A0AAW1LRG0_POPJA</name>
<proteinExistence type="predicted"/>
<protein>
    <submittedName>
        <fullName evidence="2">YqaJ-like viral recombinase domain</fullName>
    </submittedName>
</protein>
<reference evidence="2 3" key="1">
    <citation type="journal article" date="2024" name="BMC Genomics">
        <title>De novo assembly and annotation of Popillia japonica's genome with initial clues to its potential as an invasive pest.</title>
        <authorList>
            <person name="Cucini C."/>
            <person name="Boschi S."/>
            <person name="Funari R."/>
            <person name="Cardaioli E."/>
            <person name="Iannotti N."/>
            <person name="Marturano G."/>
            <person name="Paoli F."/>
            <person name="Bruttini M."/>
            <person name="Carapelli A."/>
            <person name="Frati F."/>
            <person name="Nardi F."/>
        </authorList>
    </citation>
    <scope>NUCLEOTIDE SEQUENCE [LARGE SCALE GENOMIC DNA]</scope>
    <source>
        <strain evidence="2">DMR45628</strain>
    </source>
</reference>
<dbReference type="AlphaFoldDB" id="A0AAW1LRG0"/>
<evidence type="ECO:0000313" key="3">
    <source>
        <dbReference type="Proteomes" id="UP001458880"/>
    </source>
</evidence>
<dbReference type="InterPro" id="IPR019080">
    <property type="entry name" value="YqaJ_viral_recombinase"/>
</dbReference>
<feature type="domain" description="YqaJ viral recombinase" evidence="1">
    <location>
        <begin position="41"/>
        <end position="168"/>
    </location>
</feature>
<dbReference type="CDD" id="cd22343">
    <property type="entry name" value="PDDEXK_lambda_exonuclease-like"/>
    <property type="match status" value="1"/>
</dbReference>
<dbReference type="Proteomes" id="UP001458880">
    <property type="component" value="Unassembled WGS sequence"/>
</dbReference>
<dbReference type="SUPFAM" id="SSF52980">
    <property type="entry name" value="Restriction endonuclease-like"/>
    <property type="match status" value="2"/>
</dbReference>
<dbReference type="EMBL" id="JASPKY010000107">
    <property type="protein sequence ID" value="KAK9736906.1"/>
    <property type="molecule type" value="Genomic_DNA"/>
</dbReference>
<organism evidence="2 3">
    <name type="scientific">Popillia japonica</name>
    <name type="common">Japanese beetle</name>
    <dbReference type="NCBI Taxonomy" id="7064"/>
    <lineage>
        <taxon>Eukaryota</taxon>
        <taxon>Metazoa</taxon>
        <taxon>Ecdysozoa</taxon>
        <taxon>Arthropoda</taxon>
        <taxon>Hexapoda</taxon>
        <taxon>Insecta</taxon>
        <taxon>Pterygota</taxon>
        <taxon>Neoptera</taxon>
        <taxon>Endopterygota</taxon>
        <taxon>Coleoptera</taxon>
        <taxon>Polyphaga</taxon>
        <taxon>Scarabaeiformia</taxon>
        <taxon>Scarabaeidae</taxon>
        <taxon>Rutelinae</taxon>
        <taxon>Popillia</taxon>
    </lineage>
</organism>
<dbReference type="Pfam" id="PF09588">
    <property type="entry name" value="YqaJ"/>
    <property type="match status" value="1"/>
</dbReference>
<dbReference type="PANTHER" id="PTHR39953">
    <property type="entry name" value="RE54151P"/>
    <property type="match status" value="1"/>
</dbReference>